<sequence length="125" mass="13215">MDASVLIAFLDDTDVHHEAARAIVMQVDDFGVHTINLAETLVHGVRAGRLDEMATAIAAVSIHELPRTDAEPRSLAAVRAATGLRMPDCCALVAAEKYAARLATFDTRLAHAAADRGIEALGVDA</sequence>
<dbReference type="GO" id="GO:0016787">
    <property type="term" value="F:hydrolase activity"/>
    <property type="evidence" value="ECO:0007669"/>
    <property type="project" value="UniProtKB-KW"/>
</dbReference>
<feature type="binding site" evidence="6">
    <location>
        <position position="2"/>
    </location>
    <ligand>
        <name>Mg(2+)</name>
        <dbReference type="ChEBI" id="CHEBI:18420"/>
    </ligand>
</feature>
<keyword evidence="1 6" id="KW-1277">Toxin-antitoxin system</keyword>
<organism evidence="8 9">
    <name type="scientific">Nocardioides acrostichi</name>
    <dbReference type="NCBI Taxonomy" id="2784339"/>
    <lineage>
        <taxon>Bacteria</taxon>
        <taxon>Bacillati</taxon>
        <taxon>Actinomycetota</taxon>
        <taxon>Actinomycetes</taxon>
        <taxon>Propionibacteriales</taxon>
        <taxon>Nocardioidaceae</taxon>
        <taxon>Nocardioides</taxon>
    </lineage>
</organism>
<keyword evidence="9" id="KW-1185">Reference proteome</keyword>
<dbReference type="EMBL" id="JADIVZ010000003">
    <property type="protein sequence ID" value="MBF4161764.1"/>
    <property type="molecule type" value="Genomic_DNA"/>
</dbReference>
<proteinExistence type="inferred from homology"/>
<name>A0A930V212_9ACTN</name>
<keyword evidence="6" id="KW-0800">Toxin</keyword>
<keyword evidence="4 6" id="KW-0378">Hydrolase</keyword>
<dbReference type="Proteomes" id="UP000656804">
    <property type="component" value="Unassembled WGS sequence"/>
</dbReference>
<comment type="cofactor">
    <cofactor evidence="6">
        <name>Mg(2+)</name>
        <dbReference type="ChEBI" id="CHEBI:18420"/>
    </cofactor>
</comment>
<accession>A0A930V212</accession>
<reference evidence="8" key="1">
    <citation type="submission" date="2020-11" db="EMBL/GenBank/DDBJ databases">
        <title>Nocardioides sp. CBS4Y-1, whole genome shotgun sequence.</title>
        <authorList>
            <person name="Tuo L."/>
        </authorList>
    </citation>
    <scope>NUCLEOTIDE SEQUENCE</scope>
    <source>
        <strain evidence="8">CBS4Y-1</strain>
    </source>
</reference>
<evidence type="ECO:0000256" key="1">
    <source>
        <dbReference type="ARBA" id="ARBA00022649"/>
    </source>
</evidence>
<gene>
    <name evidence="6" type="primary">vapC</name>
    <name evidence="8" type="ORF">ISG29_08675</name>
</gene>
<dbReference type="InterPro" id="IPR022907">
    <property type="entry name" value="VapC_family"/>
</dbReference>
<evidence type="ECO:0000259" key="7">
    <source>
        <dbReference type="Pfam" id="PF01850"/>
    </source>
</evidence>
<evidence type="ECO:0000313" key="8">
    <source>
        <dbReference type="EMBL" id="MBF4161764.1"/>
    </source>
</evidence>
<keyword evidence="2 6" id="KW-0540">Nuclease</keyword>
<evidence type="ECO:0000256" key="2">
    <source>
        <dbReference type="ARBA" id="ARBA00022722"/>
    </source>
</evidence>
<keyword evidence="3 6" id="KW-0479">Metal-binding</keyword>
<evidence type="ECO:0000313" key="9">
    <source>
        <dbReference type="Proteomes" id="UP000656804"/>
    </source>
</evidence>
<evidence type="ECO:0000256" key="3">
    <source>
        <dbReference type="ARBA" id="ARBA00022723"/>
    </source>
</evidence>
<comment type="similarity">
    <text evidence="6">Belongs to the PINc/VapC protein family.</text>
</comment>
<keyword evidence="5 6" id="KW-0460">Magnesium</keyword>
<comment type="function">
    <text evidence="6">Toxic component of a toxin-antitoxin (TA) system. An RNase.</text>
</comment>
<dbReference type="InterPro" id="IPR002716">
    <property type="entry name" value="PIN_dom"/>
</dbReference>
<evidence type="ECO:0000256" key="5">
    <source>
        <dbReference type="ARBA" id="ARBA00022842"/>
    </source>
</evidence>
<dbReference type="HAMAP" id="MF_00265">
    <property type="entry name" value="VapC_Nob1"/>
    <property type="match status" value="1"/>
</dbReference>
<dbReference type="InterPro" id="IPR029060">
    <property type="entry name" value="PIN-like_dom_sf"/>
</dbReference>
<dbReference type="Pfam" id="PF01850">
    <property type="entry name" value="PIN"/>
    <property type="match status" value="1"/>
</dbReference>
<dbReference type="RefSeq" id="WP_194503025.1">
    <property type="nucleotide sequence ID" value="NZ_JADIVZ010000003.1"/>
</dbReference>
<dbReference type="SUPFAM" id="SSF88723">
    <property type="entry name" value="PIN domain-like"/>
    <property type="match status" value="1"/>
</dbReference>
<protein>
    <recommendedName>
        <fullName evidence="6">Ribonuclease VapC</fullName>
        <shortName evidence="6">RNase VapC</shortName>
        <ecNumber evidence="6">3.1.-.-</ecNumber>
    </recommendedName>
    <alternativeName>
        <fullName evidence="6">Toxin VapC</fullName>
    </alternativeName>
</protein>
<dbReference type="GO" id="GO:0004540">
    <property type="term" value="F:RNA nuclease activity"/>
    <property type="evidence" value="ECO:0007669"/>
    <property type="project" value="InterPro"/>
</dbReference>
<dbReference type="AlphaFoldDB" id="A0A930V212"/>
<evidence type="ECO:0000256" key="6">
    <source>
        <dbReference type="HAMAP-Rule" id="MF_00265"/>
    </source>
</evidence>
<feature type="binding site" evidence="6">
    <location>
        <position position="88"/>
    </location>
    <ligand>
        <name>Mg(2+)</name>
        <dbReference type="ChEBI" id="CHEBI:18420"/>
    </ligand>
</feature>
<dbReference type="GO" id="GO:0000287">
    <property type="term" value="F:magnesium ion binding"/>
    <property type="evidence" value="ECO:0007669"/>
    <property type="project" value="UniProtKB-UniRule"/>
</dbReference>
<dbReference type="GO" id="GO:0090729">
    <property type="term" value="F:toxin activity"/>
    <property type="evidence" value="ECO:0007669"/>
    <property type="project" value="UniProtKB-KW"/>
</dbReference>
<evidence type="ECO:0000256" key="4">
    <source>
        <dbReference type="ARBA" id="ARBA00022801"/>
    </source>
</evidence>
<feature type="domain" description="PIN" evidence="7">
    <location>
        <begin position="2"/>
        <end position="113"/>
    </location>
</feature>
<dbReference type="EC" id="3.1.-.-" evidence="6"/>
<comment type="caution">
    <text evidence="8">The sequence shown here is derived from an EMBL/GenBank/DDBJ whole genome shotgun (WGS) entry which is preliminary data.</text>
</comment>
<dbReference type="Gene3D" id="3.40.50.1010">
    <property type="entry name" value="5'-nuclease"/>
    <property type="match status" value="1"/>
</dbReference>